<evidence type="ECO:0000313" key="3">
    <source>
        <dbReference type="Proteomes" id="UP000075243"/>
    </source>
</evidence>
<keyword evidence="1" id="KW-0472">Membrane</keyword>
<evidence type="ECO:0000313" key="2">
    <source>
        <dbReference type="EMBL" id="KYP32409.1"/>
    </source>
</evidence>
<accession>A0A151QQ31</accession>
<reference evidence="2" key="1">
    <citation type="journal article" date="2012" name="Nat. Biotechnol.">
        <title>Draft genome sequence of pigeonpea (Cajanus cajan), an orphan legume crop of resource-poor farmers.</title>
        <authorList>
            <person name="Varshney R.K."/>
            <person name="Chen W."/>
            <person name="Li Y."/>
            <person name="Bharti A.K."/>
            <person name="Saxena R.K."/>
            <person name="Schlueter J.A."/>
            <person name="Donoghue M.T."/>
            <person name="Azam S."/>
            <person name="Fan G."/>
            <person name="Whaley A.M."/>
            <person name="Farmer A.D."/>
            <person name="Sheridan J."/>
            <person name="Iwata A."/>
            <person name="Tuteja R."/>
            <person name="Penmetsa R.V."/>
            <person name="Wu W."/>
            <person name="Upadhyaya H.D."/>
            <person name="Yang S.P."/>
            <person name="Shah T."/>
            <person name="Saxena K.B."/>
            <person name="Michael T."/>
            <person name="McCombie W.R."/>
            <person name="Yang B."/>
            <person name="Zhang G."/>
            <person name="Yang H."/>
            <person name="Wang J."/>
            <person name="Spillane C."/>
            <person name="Cook D.R."/>
            <person name="May G.D."/>
            <person name="Xu X."/>
            <person name="Jackson S.A."/>
        </authorList>
    </citation>
    <scope>NUCLEOTIDE SEQUENCE [LARGE SCALE GENOMIC DNA]</scope>
</reference>
<gene>
    <name evidence="2" type="ORF">KK1_046925</name>
</gene>
<dbReference type="InterPro" id="IPR012337">
    <property type="entry name" value="RNaseH-like_sf"/>
</dbReference>
<dbReference type="EMBL" id="KQ485301">
    <property type="protein sequence ID" value="KYP32409.1"/>
    <property type="molecule type" value="Genomic_DNA"/>
</dbReference>
<sequence length="181" mass="21299">MVINWKWRKNNLRSLNIKRAWVDDPRQVKKEVVQGLLSDAKVVTTFIYNHTWIVNLMKKYARGREIFRLAVLYVLLLFELLLSIVIHVFLALCWVFTLAASPVTDKNGLTFETRQIIIGSDFWSKANDILKVFEPLVKVFRLVDGDEKPTMGFIYEAIDRAKSNQKNSRYYSQYQEIIDKH</sequence>
<keyword evidence="3" id="KW-1185">Reference proteome</keyword>
<dbReference type="Gramene" id="C.cajan_47861.t">
    <property type="protein sequence ID" value="C.cajan_47861.t"/>
    <property type="gene ID" value="C.cajan_47861"/>
</dbReference>
<keyword evidence="1" id="KW-1133">Transmembrane helix</keyword>
<dbReference type="SUPFAM" id="SSF53098">
    <property type="entry name" value="Ribonuclease H-like"/>
    <property type="match status" value="1"/>
</dbReference>
<keyword evidence="1" id="KW-0812">Transmembrane</keyword>
<dbReference type="PANTHER" id="PTHR32166">
    <property type="entry name" value="OSJNBA0013A04.12 PROTEIN"/>
    <property type="match status" value="1"/>
</dbReference>
<proteinExistence type="predicted"/>
<dbReference type="Proteomes" id="UP000075243">
    <property type="component" value="Unassembled WGS sequence"/>
</dbReference>
<organism evidence="2 3">
    <name type="scientific">Cajanus cajan</name>
    <name type="common">Pigeon pea</name>
    <name type="synonym">Cajanus indicus</name>
    <dbReference type="NCBI Taxonomy" id="3821"/>
    <lineage>
        <taxon>Eukaryota</taxon>
        <taxon>Viridiplantae</taxon>
        <taxon>Streptophyta</taxon>
        <taxon>Embryophyta</taxon>
        <taxon>Tracheophyta</taxon>
        <taxon>Spermatophyta</taxon>
        <taxon>Magnoliopsida</taxon>
        <taxon>eudicotyledons</taxon>
        <taxon>Gunneridae</taxon>
        <taxon>Pentapetalae</taxon>
        <taxon>rosids</taxon>
        <taxon>fabids</taxon>
        <taxon>Fabales</taxon>
        <taxon>Fabaceae</taxon>
        <taxon>Papilionoideae</taxon>
        <taxon>50 kb inversion clade</taxon>
        <taxon>NPAAA clade</taxon>
        <taxon>indigoferoid/millettioid clade</taxon>
        <taxon>Phaseoleae</taxon>
        <taxon>Cajanus</taxon>
    </lineage>
</organism>
<dbReference type="PANTHER" id="PTHR32166:SF122">
    <property type="entry name" value="OS09G0499600 PROTEIN"/>
    <property type="match status" value="1"/>
</dbReference>
<evidence type="ECO:0000256" key="1">
    <source>
        <dbReference type="SAM" id="Phobius"/>
    </source>
</evidence>
<name>A0A151QQ31_CAJCA</name>
<feature type="transmembrane region" description="Helical" evidence="1">
    <location>
        <begin position="66"/>
        <end position="97"/>
    </location>
</feature>
<protein>
    <submittedName>
        <fullName evidence="2">Uncharacterized protein</fullName>
    </submittedName>
</protein>
<dbReference type="AlphaFoldDB" id="A0A151QQ31"/>